<dbReference type="Gene3D" id="3.40.50.300">
    <property type="entry name" value="P-loop containing nucleotide triphosphate hydrolases"/>
    <property type="match status" value="1"/>
</dbReference>
<reference evidence="8 9" key="1">
    <citation type="submission" date="2017-03" db="EMBL/GenBank/DDBJ databases">
        <authorList>
            <person name="Afonso C.L."/>
            <person name="Miller P.J."/>
            <person name="Scott M.A."/>
            <person name="Spackman E."/>
            <person name="Goraichik I."/>
            <person name="Dimitrov K.M."/>
            <person name="Suarez D.L."/>
            <person name="Swayne D.E."/>
        </authorList>
    </citation>
    <scope>NUCLEOTIDE SEQUENCE [LARGE SCALE GENOMIC DNA]</scope>
    <source>
        <strain evidence="8 9">CECT 7639</strain>
    </source>
</reference>
<dbReference type="GO" id="GO:0008146">
    <property type="term" value="F:sulfotransferase activity"/>
    <property type="evidence" value="ECO:0007669"/>
    <property type="project" value="InterPro"/>
</dbReference>
<keyword evidence="2 8" id="KW-0808">Transferase</keyword>
<evidence type="ECO:0000256" key="7">
    <source>
        <dbReference type="ARBA" id="ARBA00023180"/>
    </source>
</evidence>
<comment type="subcellular location">
    <subcellularLocation>
        <location evidence="1">Golgi apparatus membrane</location>
        <topology evidence="1">Single-pass type II membrane protein</topology>
    </subcellularLocation>
</comment>
<dbReference type="SUPFAM" id="SSF52540">
    <property type="entry name" value="P-loop containing nucleoside triphosphate hydrolases"/>
    <property type="match status" value="1"/>
</dbReference>
<dbReference type="InterPro" id="IPR005331">
    <property type="entry name" value="Sulfotransferase"/>
</dbReference>
<evidence type="ECO:0000313" key="8">
    <source>
        <dbReference type="EMBL" id="SLN19880.1"/>
    </source>
</evidence>
<dbReference type="InterPro" id="IPR027417">
    <property type="entry name" value="P-loop_NTPase"/>
</dbReference>
<evidence type="ECO:0000256" key="1">
    <source>
        <dbReference type="ARBA" id="ARBA00004323"/>
    </source>
</evidence>
<keyword evidence="3" id="KW-0812">Transmembrane</keyword>
<dbReference type="GO" id="GO:0016020">
    <property type="term" value="C:membrane"/>
    <property type="evidence" value="ECO:0007669"/>
    <property type="project" value="InterPro"/>
</dbReference>
<evidence type="ECO:0000256" key="2">
    <source>
        <dbReference type="ARBA" id="ARBA00022679"/>
    </source>
</evidence>
<dbReference type="InterPro" id="IPR018011">
    <property type="entry name" value="Carb_sulfotrans_8-10"/>
</dbReference>
<dbReference type="Proteomes" id="UP000193077">
    <property type="component" value="Unassembled WGS sequence"/>
</dbReference>
<dbReference type="Pfam" id="PF03567">
    <property type="entry name" value="Sulfotransfer_2"/>
    <property type="match status" value="1"/>
</dbReference>
<proteinExistence type="predicted"/>
<keyword evidence="9" id="KW-1185">Reference proteome</keyword>
<gene>
    <name evidence="8" type="ORF">TRL7639_00469</name>
</gene>
<dbReference type="RefSeq" id="WP_085794190.1">
    <property type="nucleotide sequence ID" value="NZ_FWFO01000001.1"/>
</dbReference>
<accession>A0A1Y5RLI6</accession>
<dbReference type="OrthoDB" id="288532at2"/>
<keyword evidence="6" id="KW-0472">Membrane</keyword>
<dbReference type="PANTHER" id="PTHR12137">
    <property type="entry name" value="CARBOHYDRATE SULFOTRANSFERASE"/>
    <property type="match status" value="1"/>
</dbReference>
<dbReference type="GO" id="GO:0016051">
    <property type="term" value="P:carbohydrate biosynthetic process"/>
    <property type="evidence" value="ECO:0007669"/>
    <property type="project" value="InterPro"/>
</dbReference>
<dbReference type="AlphaFoldDB" id="A0A1Y5RLI6"/>
<evidence type="ECO:0000256" key="6">
    <source>
        <dbReference type="ARBA" id="ARBA00023136"/>
    </source>
</evidence>
<evidence type="ECO:0000313" key="9">
    <source>
        <dbReference type="Proteomes" id="UP000193077"/>
    </source>
</evidence>
<evidence type="ECO:0000256" key="3">
    <source>
        <dbReference type="ARBA" id="ARBA00022692"/>
    </source>
</evidence>
<evidence type="ECO:0000256" key="4">
    <source>
        <dbReference type="ARBA" id="ARBA00022989"/>
    </source>
</evidence>
<dbReference type="EMBL" id="FWFO01000001">
    <property type="protein sequence ID" value="SLN19880.1"/>
    <property type="molecule type" value="Genomic_DNA"/>
</dbReference>
<protein>
    <submittedName>
        <fullName evidence="8">Sulfotransferase family protein</fullName>
    </submittedName>
</protein>
<organism evidence="8 9">
    <name type="scientific">Falsiruegeria litorea R37</name>
    <dbReference type="NCBI Taxonomy" id="1200284"/>
    <lineage>
        <taxon>Bacteria</taxon>
        <taxon>Pseudomonadati</taxon>
        <taxon>Pseudomonadota</taxon>
        <taxon>Alphaproteobacteria</taxon>
        <taxon>Rhodobacterales</taxon>
        <taxon>Roseobacteraceae</taxon>
        <taxon>Falsiruegeria</taxon>
    </lineage>
</organism>
<name>A0A1Y5RLI6_9RHOB</name>
<keyword evidence="7" id="KW-0325">Glycoprotein</keyword>
<keyword evidence="4" id="KW-1133">Transmembrane helix</keyword>
<dbReference type="PANTHER" id="PTHR12137:SF54">
    <property type="entry name" value="CARBOHYDRATE SULFOTRANSFERASE"/>
    <property type="match status" value="1"/>
</dbReference>
<sequence>MPIYNDIKTIFVHIPKNGGSTATTLLKRDRFWGRKSRQIDPRGEGRETLSEFLEVLGGDAVDYFSFSFVRNPWDRFVSAYHYICQRRPQIESVTSHKSFEDFVDVFGKHPERFLKIRYFQPQWEFLEVEKSDKPISFLGRFENYDEDFSAVLKEIGLDRKFFRHRKKTRRSDYREYFNTNSKSMIAEVYSRDIEQFSYNFDSGQKRKRASFLKATL</sequence>
<keyword evidence="5" id="KW-0333">Golgi apparatus</keyword>
<evidence type="ECO:0000256" key="5">
    <source>
        <dbReference type="ARBA" id="ARBA00023034"/>
    </source>
</evidence>